<accession>A0A8S9S640</accession>
<dbReference type="Proteomes" id="UP000712600">
    <property type="component" value="Unassembled WGS sequence"/>
</dbReference>
<evidence type="ECO:0000313" key="2">
    <source>
        <dbReference type="Proteomes" id="UP000712600"/>
    </source>
</evidence>
<dbReference type="AlphaFoldDB" id="A0A8S9S640"/>
<protein>
    <submittedName>
        <fullName evidence="1">Uncharacterized protein</fullName>
    </submittedName>
</protein>
<name>A0A8S9S640_BRACR</name>
<proteinExistence type="predicted"/>
<reference evidence="1" key="1">
    <citation type="submission" date="2019-12" db="EMBL/GenBank/DDBJ databases">
        <title>Genome sequencing and annotation of Brassica cretica.</title>
        <authorList>
            <person name="Studholme D.J."/>
            <person name="Sarris P."/>
        </authorList>
    </citation>
    <scope>NUCLEOTIDE SEQUENCE</scope>
    <source>
        <strain evidence="1">PFS-109/04</strain>
        <tissue evidence="1">Leaf</tissue>
    </source>
</reference>
<dbReference type="EMBL" id="QGKX02000088">
    <property type="protein sequence ID" value="KAF3587702.1"/>
    <property type="molecule type" value="Genomic_DNA"/>
</dbReference>
<comment type="caution">
    <text evidence="1">The sequence shown here is derived from an EMBL/GenBank/DDBJ whole genome shotgun (WGS) entry which is preliminary data.</text>
</comment>
<organism evidence="1 2">
    <name type="scientific">Brassica cretica</name>
    <name type="common">Mustard</name>
    <dbReference type="NCBI Taxonomy" id="69181"/>
    <lineage>
        <taxon>Eukaryota</taxon>
        <taxon>Viridiplantae</taxon>
        <taxon>Streptophyta</taxon>
        <taxon>Embryophyta</taxon>
        <taxon>Tracheophyta</taxon>
        <taxon>Spermatophyta</taxon>
        <taxon>Magnoliopsida</taxon>
        <taxon>eudicotyledons</taxon>
        <taxon>Gunneridae</taxon>
        <taxon>Pentapetalae</taxon>
        <taxon>rosids</taxon>
        <taxon>malvids</taxon>
        <taxon>Brassicales</taxon>
        <taxon>Brassicaceae</taxon>
        <taxon>Brassiceae</taxon>
        <taxon>Brassica</taxon>
    </lineage>
</organism>
<gene>
    <name evidence="1" type="ORF">F2Q69_00031562</name>
</gene>
<evidence type="ECO:0000313" key="1">
    <source>
        <dbReference type="EMBL" id="KAF3587702.1"/>
    </source>
</evidence>
<sequence length="248" mass="28257">MLYISHSDETERLARIERVKQGITDNASESSLRLTRITKKLDKGKGHVFSYTEPPLERSQKNLALTASKDPRRHDLHSDGVCLEGPPDFPILFPELSPEDRKIAMLYISHSDETERLARIERVKQGITDNASESSLRLTRITKKLDKGKGHVFSYTEPPLERSQKNLALTASKDPRRHDLHSDGAYYWKRWIKKATKEKTSGLEKKSNAKSWNKGDRSLSSVLTSSIILYEKKNDVDEANIVASELEK</sequence>